<gene>
    <name evidence="2" type="ORF">Amac_047270</name>
</gene>
<evidence type="ECO:0000313" key="3">
    <source>
        <dbReference type="Proteomes" id="UP000331127"/>
    </source>
</evidence>
<comment type="caution">
    <text evidence="2">The sequence shown here is derived from an EMBL/GenBank/DDBJ whole genome shotgun (WGS) entry which is preliminary data.</text>
</comment>
<keyword evidence="3" id="KW-1185">Reference proteome</keyword>
<dbReference type="Proteomes" id="UP000331127">
    <property type="component" value="Unassembled WGS sequence"/>
</dbReference>
<reference evidence="2 3" key="1">
    <citation type="submission" date="2019-10" db="EMBL/GenBank/DDBJ databases">
        <title>Whole genome shotgun sequence of Acrocarpospora macrocephala NBRC 16266.</title>
        <authorList>
            <person name="Ichikawa N."/>
            <person name="Kimura A."/>
            <person name="Kitahashi Y."/>
            <person name="Komaki H."/>
            <person name="Oguchi A."/>
        </authorList>
    </citation>
    <scope>NUCLEOTIDE SEQUENCE [LARGE SCALE GENOMIC DNA]</scope>
    <source>
        <strain evidence="2 3">NBRC 16266</strain>
    </source>
</reference>
<evidence type="ECO:0000256" key="1">
    <source>
        <dbReference type="SAM" id="Phobius"/>
    </source>
</evidence>
<keyword evidence="1" id="KW-0472">Membrane</keyword>
<organism evidence="2 3">
    <name type="scientific">Acrocarpospora macrocephala</name>
    <dbReference type="NCBI Taxonomy" id="150177"/>
    <lineage>
        <taxon>Bacteria</taxon>
        <taxon>Bacillati</taxon>
        <taxon>Actinomycetota</taxon>
        <taxon>Actinomycetes</taxon>
        <taxon>Streptosporangiales</taxon>
        <taxon>Streptosporangiaceae</taxon>
        <taxon>Acrocarpospora</taxon>
    </lineage>
</organism>
<feature type="transmembrane region" description="Helical" evidence="1">
    <location>
        <begin position="22"/>
        <end position="40"/>
    </location>
</feature>
<keyword evidence="1" id="KW-1133">Transmembrane helix</keyword>
<dbReference type="AlphaFoldDB" id="A0A5M3WRA1"/>
<keyword evidence="1" id="KW-0812">Transmembrane</keyword>
<proteinExistence type="predicted"/>
<evidence type="ECO:0000313" key="2">
    <source>
        <dbReference type="EMBL" id="GES11130.1"/>
    </source>
</evidence>
<accession>A0A5M3WRA1</accession>
<protein>
    <submittedName>
        <fullName evidence="2">Uncharacterized protein</fullName>
    </submittedName>
</protein>
<dbReference type="EMBL" id="BLAE01000027">
    <property type="protein sequence ID" value="GES11130.1"/>
    <property type="molecule type" value="Genomic_DNA"/>
</dbReference>
<name>A0A5M3WRA1_9ACTN</name>
<dbReference type="RefSeq" id="WP_155356518.1">
    <property type="nucleotide sequence ID" value="NZ_BAAAHL010000018.1"/>
</dbReference>
<sequence>MPEHGPWATAAVRVFGGIVTDARKVIIGALLGFLLGWIGFGRGDREFNVVES</sequence>